<protein>
    <submittedName>
        <fullName evidence="4">Uncharacterized protein</fullName>
    </submittedName>
</protein>
<feature type="signal peptide" evidence="3">
    <location>
        <begin position="1"/>
        <end position="25"/>
    </location>
</feature>
<evidence type="ECO:0000313" key="5">
    <source>
        <dbReference type="Proteomes" id="UP000078200"/>
    </source>
</evidence>
<feature type="chain" id="PRO_5008399362" evidence="3">
    <location>
        <begin position="26"/>
        <end position="259"/>
    </location>
</feature>
<name>A0A1A9VFZ0_GLOAU</name>
<feature type="transmembrane region" description="Helical" evidence="2">
    <location>
        <begin position="170"/>
        <end position="195"/>
    </location>
</feature>
<feature type="compositionally biased region" description="Polar residues" evidence="1">
    <location>
        <begin position="33"/>
        <end position="42"/>
    </location>
</feature>
<dbReference type="AlphaFoldDB" id="A0A1A9VFZ0"/>
<feature type="region of interest" description="Disordered" evidence="1">
    <location>
        <begin position="33"/>
        <end position="62"/>
    </location>
</feature>
<dbReference type="VEuPathDB" id="VectorBase:GAUT035983"/>
<keyword evidence="3" id="KW-0732">Signal</keyword>
<feature type="compositionally biased region" description="Polar residues" evidence="1">
    <location>
        <begin position="49"/>
        <end position="60"/>
    </location>
</feature>
<sequence>MLSMQSVCKVFLVIYCVCCVCCVEAKPVESTSEFAENLNTESTEGERNVTPSPNRSSALSQEAEEATKAIEVSKDHFLEKTTQVDTPVYAGYLVPETFQGYFNQLGVHLVPPPYYGYAGALAPIHSAPNASPNNREDFSASTYAVKPAGTFNGTRSALENFFANFMDSSLFRVVFTIVVVIMTTFLTGAAVAAICNLTPICSGTSNAISYVSGKGVGDVGHMLMEEMTPERLSRATNFVRDAMDKYQAVSKQIATEETG</sequence>
<organism evidence="4 5">
    <name type="scientific">Glossina austeni</name>
    <name type="common">Savannah tsetse fly</name>
    <dbReference type="NCBI Taxonomy" id="7395"/>
    <lineage>
        <taxon>Eukaryota</taxon>
        <taxon>Metazoa</taxon>
        <taxon>Ecdysozoa</taxon>
        <taxon>Arthropoda</taxon>
        <taxon>Hexapoda</taxon>
        <taxon>Insecta</taxon>
        <taxon>Pterygota</taxon>
        <taxon>Neoptera</taxon>
        <taxon>Endopterygota</taxon>
        <taxon>Diptera</taxon>
        <taxon>Brachycera</taxon>
        <taxon>Muscomorpha</taxon>
        <taxon>Hippoboscoidea</taxon>
        <taxon>Glossinidae</taxon>
        <taxon>Glossina</taxon>
    </lineage>
</organism>
<evidence type="ECO:0000313" key="4">
    <source>
        <dbReference type="EnsemblMetazoa" id="GAUT035983-PA"/>
    </source>
</evidence>
<evidence type="ECO:0000256" key="1">
    <source>
        <dbReference type="SAM" id="MobiDB-lite"/>
    </source>
</evidence>
<keyword evidence="5" id="KW-1185">Reference proteome</keyword>
<dbReference type="EnsemblMetazoa" id="GAUT035983-RA">
    <property type="protein sequence ID" value="GAUT035983-PA"/>
    <property type="gene ID" value="GAUT035983"/>
</dbReference>
<accession>A0A1A9VFZ0</accession>
<keyword evidence="2" id="KW-0812">Transmembrane</keyword>
<keyword evidence="2" id="KW-0472">Membrane</keyword>
<evidence type="ECO:0000256" key="3">
    <source>
        <dbReference type="SAM" id="SignalP"/>
    </source>
</evidence>
<keyword evidence="2" id="KW-1133">Transmembrane helix</keyword>
<dbReference type="Proteomes" id="UP000078200">
    <property type="component" value="Unassembled WGS sequence"/>
</dbReference>
<proteinExistence type="predicted"/>
<evidence type="ECO:0000256" key="2">
    <source>
        <dbReference type="SAM" id="Phobius"/>
    </source>
</evidence>
<reference evidence="4" key="1">
    <citation type="submission" date="2020-05" db="UniProtKB">
        <authorList>
            <consortium name="EnsemblMetazoa"/>
        </authorList>
    </citation>
    <scope>IDENTIFICATION</scope>
    <source>
        <strain evidence="4">TTRI</strain>
    </source>
</reference>
<dbReference type="STRING" id="7395.A0A1A9VFZ0"/>